<proteinExistence type="predicted"/>
<name>A0ACC0GFH3_9ERIC</name>
<protein>
    <submittedName>
        <fullName evidence="1">rRNA biogenesis protein RRP5</fullName>
    </submittedName>
</protein>
<gene>
    <name evidence="1" type="ORF">LOK49_LG09G01207</name>
</gene>
<reference evidence="1 2" key="1">
    <citation type="journal article" date="2022" name="Plant J.">
        <title>Chromosome-level genome of Camellia lanceoleosa provides a valuable resource for understanding genome evolution and self-incompatibility.</title>
        <authorList>
            <person name="Gong W."/>
            <person name="Xiao S."/>
            <person name="Wang L."/>
            <person name="Liao Z."/>
            <person name="Chang Y."/>
            <person name="Mo W."/>
            <person name="Hu G."/>
            <person name="Li W."/>
            <person name="Zhao G."/>
            <person name="Zhu H."/>
            <person name="Hu X."/>
            <person name="Ji K."/>
            <person name="Xiang X."/>
            <person name="Song Q."/>
            <person name="Yuan D."/>
            <person name="Jin S."/>
            <person name="Zhang L."/>
        </authorList>
    </citation>
    <scope>NUCLEOTIDE SEQUENCE [LARGE SCALE GENOMIC DNA]</scope>
    <source>
        <strain evidence="1">SQ_2022a</strain>
    </source>
</reference>
<keyword evidence="2" id="KW-1185">Reference proteome</keyword>
<accession>A0ACC0GFH3</accession>
<comment type="caution">
    <text evidence="1">The sequence shown here is derived from an EMBL/GenBank/DDBJ whole genome shotgun (WGS) entry which is preliminary data.</text>
</comment>
<dbReference type="EMBL" id="CM045765">
    <property type="protein sequence ID" value="KAI7999800.1"/>
    <property type="molecule type" value="Genomic_DNA"/>
</dbReference>
<dbReference type="Proteomes" id="UP001060215">
    <property type="component" value="Chromosome 8"/>
</dbReference>
<sequence>MLSFLTYFTGTVDIFHLQKAFPTSNWKDDYNQNKKVNARILFIDPFTRAVGLTQSSPYIFDHSKVIVDRGFGLLLEVPTSPIPTPKICRSRSHVRVQILGFRHLEGLAMGVLKSSAFEGSVFTHSDVKPGMVVRAKVTVVDNFGAIVQFPSGVKSLCPLRHISEFEIAKPRKKFQVGAELQFRVLGCKSKRITVTHKKALVKSKLGIVSSYADATGGLITHGWITKIENHGCFVRFYNGVQGFASRFYRNGRQAWQ</sequence>
<evidence type="ECO:0000313" key="1">
    <source>
        <dbReference type="EMBL" id="KAI7999800.1"/>
    </source>
</evidence>
<evidence type="ECO:0000313" key="2">
    <source>
        <dbReference type="Proteomes" id="UP001060215"/>
    </source>
</evidence>
<organism evidence="1 2">
    <name type="scientific">Camellia lanceoleosa</name>
    <dbReference type="NCBI Taxonomy" id="1840588"/>
    <lineage>
        <taxon>Eukaryota</taxon>
        <taxon>Viridiplantae</taxon>
        <taxon>Streptophyta</taxon>
        <taxon>Embryophyta</taxon>
        <taxon>Tracheophyta</taxon>
        <taxon>Spermatophyta</taxon>
        <taxon>Magnoliopsida</taxon>
        <taxon>eudicotyledons</taxon>
        <taxon>Gunneridae</taxon>
        <taxon>Pentapetalae</taxon>
        <taxon>asterids</taxon>
        <taxon>Ericales</taxon>
        <taxon>Theaceae</taxon>
        <taxon>Camellia</taxon>
    </lineage>
</organism>